<dbReference type="RefSeq" id="WP_110459038.1">
    <property type="nucleotide sequence ID" value="NZ_BPFB01000027.1"/>
</dbReference>
<dbReference type="PANTHER" id="PTHR34227:SF1">
    <property type="entry name" value="DIMETHYL SULFOXIDE REDUCTASE CHAPERONE-RELATED"/>
    <property type="match status" value="1"/>
</dbReference>
<dbReference type="InterPro" id="IPR036411">
    <property type="entry name" value="TorD-like_sf"/>
</dbReference>
<dbReference type="InterPro" id="IPR020945">
    <property type="entry name" value="DMSO/NO3_reduct_chaperone"/>
</dbReference>
<dbReference type="Gene3D" id="1.10.3480.10">
    <property type="entry name" value="TorD-like"/>
    <property type="match status" value="1"/>
</dbReference>
<dbReference type="SUPFAM" id="SSF89155">
    <property type="entry name" value="TorD-like"/>
    <property type="match status" value="1"/>
</dbReference>
<evidence type="ECO:0000256" key="1">
    <source>
        <dbReference type="ARBA" id="ARBA00023186"/>
    </source>
</evidence>
<dbReference type="Pfam" id="PF02613">
    <property type="entry name" value="Nitrate_red_del"/>
    <property type="match status" value="1"/>
</dbReference>
<evidence type="ECO:0000313" key="3">
    <source>
        <dbReference type="Proteomes" id="UP000761574"/>
    </source>
</evidence>
<accession>A0ABQ4PJZ6</accession>
<evidence type="ECO:0000313" key="2">
    <source>
        <dbReference type="EMBL" id="GIU48133.1"/>
    </source>
</evidence>
<keyword evidence="1" id="KW-0143">Chaperone</keyword>
<dbReference type="PANTHER" id="PTHR34227">
    <property type="entry name" value="CHAPERONE PROTEIN YCDY"/>
    <property type="match status" value="1"/>
</dbReference>
<gene>
    <name evidence="2" type="ORF">TUM4630_23740</name>
</gene>
<name>A0ABQ4PJZ6_9GAMM</name>
<dbReference type="Proteomes" id="UP000761574">
    <property type="component" value="Unassembled WGS sequence"/>
</dbReference>
<sequence>MTKLEFGPVALGYHALKGMLFTPASDESLQQLINWLESQPRYGELLNEARQWHGSSLELECDFNRMCIGPTKLLVPPYESVYRDYGRQIHTERTVAVADFYQQLGLIPDSGFNEPADYIGNELEFLFCAEAMSYQQVQQDPQAAAELTLLAQTFLQHHLGTWYQDFTTGMSKHARLKFWTCYAQVLEDFLADRLGTLEINNPIKKCHLDA</sequence>
<proteinExistence type="predicted"/>
<keyword evidence="3" id="KW-1185">Reference proteome</keyword>
<reference evidence="2 3" key="1">
    <citation type="submission" date="2021-05" db="EMBL/GenBank/DDBJ databases">
        <title>Molecular characterization for Shewanella algae harboring chromosomal blaOXA-55-like strains isolated from clinical and environment sample.</title>
        <authorList>
            <person name="Ohama Y."/>
            <person name="Aoki K."/>
            <person name="Harada S."/>
            <person name="Moriya K."/>
            <person name="Ishii Y."/>
            <person name="Tateda K."/>
        </authorList>
    </citation>
    <scope>NUCLEOTIDE SEQUENCE [LARGE SCALE GENOMIC DNA]</scope>
    <source>
        <strain evidence="2 3">LMG 23746</strain>
    </source>
</reference>
<protein>
    <submittedName>
        <fullName evidence="2">Dehydrogenase</fullName>
    </submittedName>
</protein>
<dbReference type="EMBL" id="BPFB01000027">
    <property type="protein sequence ID" value="GIU48133.1"/>
    <property type="molecule type" value="Genomic_DNA"/>
</dbReference>
<organism evidence="2 3">
    <name type="scientific">Shewanella algidipiscicola</name>
    <dbReference type="NCBI Taxonomy" id="614070"/>
    <lineage>
        <taxon>Bacteria</taxon>
        <taxon>Pseudomonadati</taxon>
        <taxon>Pseudomonadota</taxon>
        <taxon>Gammaproteobacteria</taxon>
        <taxon>Alteromonadales</taxon>
        <taxon>Shewanellaceae</taxon>
        <taxon>Shewanella</taxon>
    </lineage>
</organism>
<comment type="caution">
    <text evidence="2">The sequence shown here is derived from an EMBL/GenBank/DDBJ whole genome shotgun (WGS) entry which is preliminary data.</text>
</comment>
<dbReference type="InterPro" id="IPR050289">
    <property type="entry name" value="TorD/DmsD_chaperones"/>
</dbReference>